<evidence type="ECO:0000256" key="2">
    <source>
        <dbReference type="ARBA" id="ARBA00022475"/>
    </source>
</evidence>
<keyword evidence="5 6" id="KW-0472">Membrane</keyword>
<reference evidence="9" key="1">
    <citation type="journal article" date="2019" name="Int. J. Syst. Evol. Microbiol.">
        <title>The Global Catalogue of Microorganisms (GCM) 10K type strain sequencing project: providing services to taxonomists for standard genome sequencing and annotation.</title>
        <authorList>
            <consortium name="The Broad Institute Genomics Platform"/>
            <consortium name="The Broad Institute Genome Sequencing Center for Infectious Disease"/>
            <person name="Wu L."/>
            <person name="Ma J."/>
        </authorList>
    </citation>
    <scope>NUCLEOTIDE SEQUENCE [LARGE SCALE GENOMIC DNA]</scope>
    <source>
        <strain evidence="9">CGMCC 1.18578</strain>
    </source>
</reference>
<protein>
    <submittedName>
        <fullName evidence="8">YitT family protein</fullName>
    </submittedName>
</protein>
<dbReference type="InterPro" id="IPR003740">
    <property type="entry name" value="YitT"/>
</dbReference>
<evidence type="ECO:0000256" key="5">
    <source>
        <dbReference type="ARBA" id="ARBA00023136"/>
    </source>
</evidence>
<keyword evidence="3 6" id="KW-0812">Transmembrane</keyword>
<dbReference type="EMBL" id="JBHSNC010000021">
    <property type="protein sequence ID" value="MFC5529147.1"/>
    <property type="molecule type" value="Genomic_DNA"/>
</dbReference>
<name>A0ABW0QYM3_9BACL</name>
<evidence type="ECO:0000256" key="3">
    <source>
        <dbReference type="ARBA" id="ARBA00022692"/>
    </source>
</evidence>
<feature type="transmembrane region" description="Helical" evidence="6">
    <location>
        <begin position="76"/>
        <end position="94"/>
    </location>
</feature>
<feature type="domain" description="DUF2179" evidence="7">
    <location>
        <begin position="217"/>
        <end position="271"/>
    </location>
</feature>
<dbReference type="Pfam" id="PF10035">
    <property type="entry name" value="DUF2179"/>
    <property type="match status" value="1"/>
</dbReference>
<comment type="caution">
    <text evidence="8">The sequence shown here is derived from an EMBL/GenBank/DDBJ whole genome shotgun (WGS) entry which is preliminary data.</text>
</comment>
<comment type="subcellular location">
    <subcellularLocation>
        <location evidence="1">Cell membrane</location>
        <topology evidence="1">Multi-pass membrane protein</topology>
    </subcellularLocation>
</comment>
<accession>A0ABW0QYM3</accession>
<proteinExistence type="predicted"/>
<keyword evidence="9" id="KW-1185">Reference proteome</keyword>
<organism evidence="8 9">
    <name type="scientific">Cohnella yongneupensis</name>
    <dbReference type="NCBI Taxonomy" id="425006"/>
    <lineage>
        <taxon>Bacteria</taxon>
        <taxon>Bacillati</taxon>
        <taxon>Bacillota</taxon>
        <taxon>Bacilli</taxon>
        <taxon>Bacillales</taxon>
        <taxon>Paenibacillaceae</taxon>
        <taxon>Cohnella</taxon>
    </lineage>
</organism>
<feature type="transmembrane region" description="Helical" evidence="6">
    <location>
        <begin position="45"/>
        <end position="69"/>
    </location>
</feature>
<keyword evidence="4 6" id="KW-1133">Transmembrane helix</keyword>
<feature type="transmembrane region" description="Helical" evidence="6">
    <location>
        <begin position="147"/>
        <end position="166"/>
    </location>
</feature>
<dbReference type="PROSITE" id="PS51257">
    <property type="entry name" value="PROKAR_LIPOPROTEIN"/>
    <property type="match status" value="1"/>
</dbReference>
<evidence type="ECO:0000313" key="9">
    <source>
        <dbReference type="Proteomes" id="UP001596108"/>
    </source>
</evidence>
<dbReference type="InterPro" id="IPR051461">
    <property type="entry name" value="UPF0750_membrane"/>
</dbReference>
<dbReference type="InterPro" id="IPR019264">
    <property type="entry name" value="DUF2179"/>
</dbReference>
<evidence type="ECO:0000256" key="6">
    <source>
        <dbReference type="SAM" id="Phobius"/>
    </source>
</evidence>
<sequence length="278" mass="30657">MKRFAALGPAVLMVLSSVAVACGFKWLLIPEELLSSGASGVAMIIGYVSGWDIGWLYFALNLPILLWGYRVLGRRFVVLSMVAVVSTTLLMQIIPEIEITNGDRLLGSVFGGVLVGFGSAISLRYGGSSGGFDIVASIVSRYRDVPIGLLVIVLNMFVVTALGFLIDDWNAALYSMLSIYLTGRIVDMVHTPHRKITAFIITKNTQELAERLMSIPRGVTIIKTRGAYTSEERDMLMTVATRYELAELRKIILEVDKKAFVNIVQTIDVIGEFRRRTT</sequence>
<dbReference type="Pfam" id="PF02588">
    <property type="entry name" value="YitT_membrane"/>
    <property type="match status" value="1"/>
</dbReference>
<dbReference type="Proteomes" id="UP001596108">
    <property type="component" value="Unassembled WGS sequence"/>
</dbReference>
<evidence type="ECO:0000256" key="1">
    <source>
        <dbReference type="ARBA" id="ARBA00004651"/>
    </source>
</evidence>
<evidence type="ECO:0000313" key="8">
    <source>
        <dbReference type="EMBL" id="MFC5529147.1"/>
    </source>
</evidence>
<dbReference type="PANTHER" id="PTHR33545:SF5">
    <property type="entry name" value="UPF0750 MEMBRANE PROTEIN YITT"/>
    <property type="match status" value="1"/>
</dbReference>
<dbReference type="PANTHER" id="PTHR33545">
    <property type="entry name" value="UPF0750 MEMBRANE PROTEIN YITT-RELATED"/>
    <property type="match status" value="1"/>
</dbReference>
<dbReference type="CDD" id="cd16380">
    <property type="entry name" value="YitT_C"/>
    <property type="match status" value="1"/>
</dbReference>
<evidence type="ECO:0000259" key="7">
    <source>
        <dbReference type="Pfam" id="PF10035"/>
    </source>
</evidence>
<gene>
    <name evidence="8" type="ORF">ACFPQ4_06740</name>
</gene>
<evidence type="ECO:0000256" key="4">
    <source>
        <dbReference type="ARBA" id="ARBA00022989"/>
    </source>
</evidence>
<dbReference type="PIRSF" id="PIRSF006483">
    <property type="entry name" value="Membrane_protein_YitT"/>
    <property type="match status" value="1"/>
</dbReference>
<keyword evidence="2" id="KW-1003">Cell membrane</keyword>
<dbReference type="Gene3D" id="3.30.70.120">
    <property type="match status" value="1"/>
</dbReference>
<dbReference type="InterPro" id="IPR015867">
    <property type="entry name" value="N-reg_PII/ATP_PRibTrfase_C"/>
</dbReference>
<dbReference type="RefSeq" id="WP_378111017.1">
    <property type="nucleotide sequence ID" value="NZ_JBHSNC010000021.1"/>
</dbReference>
<feature type="transmembrane region" description="Helical" evidence="6">
    <location>
        <begin position="106"/>
        <end position="126"/>
    </location>
</feature>